<dbReference type="AlphaFoldDB" id="A0A8H7EKH8"/>
<name>A0A8H7EKH8_9FUNG</name>
<reference evidence="1" key="1">
    <citation type="submission" date="2020-01" db="EMBL/GenBank/DDBJ databases">
        <title>Genome Sequencing of Three Apophysomyces-Like Fungal Strains Confirms a Novel Fungal Genus in the Mucoromycota with divergent Burkholderia-like Endosymbiotic Bacteria.</title>
        <authorList>
            <person name="Stajich J.E."/>
            <person name="Macias A.M."/>
            <person name="Carter-House D."/>
            <person name="Lovett B."/>
            <person name="Kasson L.R."/>
            <person name="Berry K."/>
            <person name="Grigoriev I."/>
            <person name="Chang Y."/>
            <person name="Spatafora J."/>
            <person name="Kasson M.T."/>
        </authorList>
    </citation>
    <scope>NUCLEOTIDE SEQUENCE</scope>
    <source>
        <strain evidence="1">NRRL A-21654</strain>
    </source>
</reference>
<feature type="non-terminal residue" evidence="1">
    <location>
        <position position="148"/>
    </location>
</feature>
<comment type="caution">
    <text evidence="1">The sequence shown here is derived from an EMBL/GenBank/DDBJ whole genome shotgun (WGS) entry which is preliminary data.</text>
</comment>
<evidence type="ECO:0000313" key="2">
    <source>
        <dbReference type="Proteomes" id="UP000605846"/>
    </source>
</evidence>
<accession>A0A8H7EKH8</accession>
<keyword evidence="2" id="KW-1185">Reference proteome</keyword>
<evidence type="ECO:0000313" key="1">
    <source>
        <dbReference type="EMBL" id="KAF7720396.1"/>
    </source>
</evidence>
<dbReference type="EMBL" id="JABAYA010000908">
    <property type="protein sequence ID" value="KAF7720396.1"/>
    <property type="molecule type" value="Genomic_DNA"/>
</dbReference>
<gene>
    <name evidence="1" type="ORF">EC973_009411</name>
</gene>
<dbReference type="Proteomes" id="UP000605846">
    <property type="component" value="Unassembled WGS sequence"/>
</dbReference>
<sequence>MDIILLKTHTAIPYLQWNLYLGVIKWNIDLTEDEIVKTIITSKSTKYIDRLFAILPHTKYKDSVRKILDEDRSIDTMRDLKLALFDILDTEGKAYLASEIVYEQRDFQYMLPSFTKDEPLQLPVSDEPKTIYCSNIETIIHDGTRALK</sequence>
<organism evidence="1 2">
    <name type="scientific">Apophysomyces ossiformis</name>
    <dbReference type="NCBI Taxonomy" id="679940"/>
    <lineage>
        <taxon>Eukaryota</taxon>
        <taxon>Fungi</taxon>
        <taxon>Fungi incertae sedis</taxon>
        <taxon>Mucoromycota</taxon>
        <taxon>Mucoromycotina</taxon>
        <taxon>Mucoromycetes</taxon>
        <taxon>Mucorales</taxon>
        <taxon>Mucorineae</taxon>
        <taxon>Mucoraceae</taxon>
        <taxon>Apophysomyces</taxon>
    </lineage>
</organism>
<proteinExistence type="predicted"/>
<protein>
    <submittedName>
        <fullName evidence="1">Uncharacterized protein</fullName>
    </submittedName>
</protein>